<evidence type="ECO:0000313" key="2">
    <source>
        <dbReference type="EMBL" id="CUR55569.1"/>
    </source>
</evidence>
<dbReference type="EMBL" id="CZKA01000021">
    <property type="protein sequence ID" value="CUR55569.1"/>
    <property type="molecule type" value="Genomic_DNA"/>
</dbReference>
<feature type="domain" description="Htaa" evidence="1">
    <location>
        <begin position="4"/>
        <end position="148"/>
    </location>
</feature>
<evidence type="ECO:0000259" key="1">
    <source>
        <dbReference type="Pfam" id="PF04213"/>
    </source>
</evidence>
<gene>
    <name evidence="2" type="ORF">NOCA2280011</name>
</gene>
<dbReference type="AlphaFoldDB" id="A0A2P2C0P0"/>
<protein>
    <recommendedName>
        <fullName evidence="1">Htaa domain-containing protein</fullName>
    </recommendedName>
</protein>
<dbReference type="Pfam" id="PF04213">
    <property type="entry name" value="HtaA"/>
    <property type="match status" value="1"/>
</dbReference>
<name>A0A2P2C0P0_9ZZZZ</name>
<sequence>MMGLTWTVKASFRAYVERLADGSVVVSDGAQVAVDGGWTFGADPTVSAPVGVDGFLAFHGEVRFQAHGGLLVVRILDPWLTVVGERGELTISTGSGRAALVSLDIAQVDSPAGTATWAATDVRLTPDGVELFNGVYQAGEPFEPFTITLPLAPH</sequence>
<proteinExistence type="predicted"/>
<accession>A0A2P2C0P0</accession>
<dbReference type="InterPro" id="IPR007331">
    <property type="entry name" value="Htaa"/>
</dbReference>
<reference evidence="2" key="1">
    <citation type="submission" date="2015-08" db="EMBL/GenBank/DDBJ databases">
        <authorList>
            <person name="Babu N.S."/>
            <person name="Beckwith C.J."/>
            <person name="Beseler K.G."/>
            <person name="Brison A."/>
            <person name="Carone J.V."/>
            <person name="Caskin T.P."/>
            <person name="Diamond M."/>
            <person name="Durham M.E."/>
            <person name="Foxe J.M."/>
            <person name="Go M."/>
            <person name="Henderson B.A."/>
            <person name="Jones I.B."/>
            <person name="McGettigan J.A."/>
            <person name="Micheletti S.J."/>
            <person name="Nasrallah M.E."/>
            <person name="Ortiz D."/>
            <person name="Piller C.R."/>
            <person name="Privatt S.R."/>
            <person name="Schneider S.L."/>
            <person name="Sharp S."/>
            <person name="Smith T.C."/>
            <person name="Stanton J.D."/>
            <person name="Ullery H.E."/>
            <person name="Wilson R.J."/>
            <person name="Serrano M.G."/>
            <person name="Buck G."/>
            <person name="Lee V."/>
            <person name="Wang Y."/>
            <person name="Carvalho R."/>
            <person name="Voegtly L."/>
            <person name="Shi R."/>
            <person name="Duckworth R."/>
            <person name="Johnson A."/>
            <person name="Loviza R."/>
            <person name="Walstead R."/>
            <person name="Shah Z."/>
            <person name="Kiflezghi M."/>
            <person name="Wade K."/>
            <person name="Ball S.L."/>
            <person name="Bradley K.W."/>
            <person name="Asai D.J."/>
            <person name="Bowman C.A."/>
            <person name="Russell D.A."/>
            <person name="Pope W.H."/>
            <person name="Jacobs-Sera D."/>
            <person name="Hendrix R.W."/>
            <person name="Hatfull G.F."/>
        </authorList>
    </citation>
    <scope>NUCLEOTIDE SEQUENCE</scope>
</reference>
<organism evidence="2">
    <name type="scientific">metagenome</name>
    <dbReference type="NCBI Taxonomy" id="256318"/>
    <lineage>
        <taxon>unclassified sequences</taxon>
        <taxon>metagenomes</taxon>
    </lineage>
</organism>